<proteinExistence type="predicted"/>
<accession>A0ACC3NTZ2</accession>
<comment type="caution">
    <text evidence="1">The sequence shown here is derived from an EMBL/GenBank/DDBJ whole genome shotgun (WGS) entry which is preliminary data.</text>
</comment>
<dbReference type="Proteomes" id="UP001281147">
    <property type="component" value="Unassembled WGS sequence"/>
</dbReference>
<keyword evidence="2" id="KW-1185">Reference proteome</keyword>
<reference evidence="1" key="1">
    <citation type="submission" date="2023-07" db="EMBL/GenBank/DDBJ databases">
        <title>Black Yeasts Isolated from many extreme environments.</title>
        <authorList>
            <person name="Coleine C."/>
            <person name="Stajich J.E."/>
            <person name="Selbmann L."/>
        </authorList>
    </citation>
    <scope>NUCLEOTIDE SEQUENCE</scope>
    <source>
        <strain evidence="1">CCFEE 5714</strain>
    </source>
</reference>
<evidence type="ECO:0000313" key="2">
    <source>
        <dbReference type="Proteomes" id="UP001281147"/>
    </source>
</evidence>
<sequence>MTKLLEGKVAAITGGTTGIGRAIALEYIEHGASVAVNHFPGDKSASQFESLVREAGEGAALIAVPGDISNPESGQELVAKAVEKFGKLDIFVSNAGVCQFADFLTMSPDLVNHTISTNLNGAFFAVQAAAQQMSKQSPPGGSIIGISSISALVGGAGQTHYTPTKAGVLSLMQSTACALGKYNIRCNALLPGTIRTQLNDEDLAQDDKRKYMEGRIPLGRLGQPKDLAGPAVFLASDLSSYVTGAQLLVDGGLFVNLQ</sequence>
<evidence type="ECO:0000313" key="1">
    <source>
        <dbReference type="EMBL" id="KAK3723160.1"/>
    </source>
</evidence>
<gene>
    <name evidence="1" type="primary">DHG2</name>
    <name evidence="1" type="ORF">LTR37_001883</name>
</gene>
<protein>
    <submittedName>
        <fullName evidence="1">L-rhamnose-1-dehydrogenase</fullName>
    </submittedName>
</protein>
<organism evidence="1 2">
    <name type="scientific">Vermiconidia calcicola</name>
    <dbReference type="NCBI Taxonomy" id="1690605"/>
    <lineage>
        <taxon>Eukaryota</taxon>
        <taxon>Fungi</taxon>
        <taxon>Dikarya</taxon>
        <taxon>Ascomycota</taxon>
        <taxon>Pezizomycotina</taxon>
        <taxon>Dothideomycetes</taxon>
        <taxon>Dothideomycetidae</taxon>
        <taxon>Mycosphaerellales</taxon>
        <taxon>Extremaceae</taxon>
        <taxon>Vermiconidia</taxon>
    </lineage>
</organism>
<dbReference type="EMBL" id="JAUTXU010000010">
    <property type="protein sequence ID" value="KAK3723160.1"/>
    <property type="molecule type" value="Genomic_DNA"/>
</dbReference>
<name>A0ACC3NTZ2_9PEZI</name>